<dbReference type="Gene3D" id="1.10.150.130">
    <property type="match status" value="1"/>
</dbReference>
<dbReference type="Gene3D" id="1.10.443.10">
    <property type="entry name" value="Intergrase catalytic core"/>
    <property type="match status" value="1"/>
</dbReference>
<dbReference type="Pfam" id="PF00589">
    <property type="entry name" value="Phage_integrase"/>
    <property type="match status" value="1"/>
</dbReference>
<evidence type="ECO:0000256" key="4">
    <source>
        <dbReference type="ARBA" id="ARBA00023172"/>
    </source>
</evidence>
<dbReference type="InterPro" id="IPR013762">
    <property type="entry name" value="Integrase-like_cat_sf"/>
</dbReference>
<accession>A0AA48H419</accession>
<proteinExistence type="inferred from homology"/>
<evidence type="ECO:0000313" key="6">
    <source>
        <dbReference type="EMBL" id="BDU71493.1"/>
    </source>
</evidence>
<dbReference type="InterPro" id="IPR010998">
    <property type="entry name" value="Integrase_recombinase_N"/>
</dbReference>
<keyword evidence="4" id="KW-0233">DNA recombination</keyword>
<evidence type="ECO:0000256" key="2">
    <source>
        <dbReference type="ARBA" id="ARBA00022908"/>
    </source>
</evidence>
<dbReference type="EMBL" id="AP027080">
    <property type="protein sequence ID" value="BDU71493.1"/>
    <property type="molecule type" value="Genomic_DNA"/>
</dbReference>
<dbReference type="CDD" id="cd00796">
    <property type="entry name" value="INT_Rci_Hp1_C"/>
    <property type="match status" value="1"/>
</dbReference>
<keyword evidence="7" id="KW-1185">Reference proteome</keyword>
<evidence type="ECO:0000256" key="3">
    <source>
        <dbReference type="ARBA" id="ARBA00023125"/>
    </source>
</evidence>
<protein>
    <recommendedName>
        <fullName evidence="5">Tyr recombinase domain-containing protein</fullName>
    </recommendedName>
</protein>
<dbReference type="Proteomes" id="UP001238179">
    <property type="component" value="Chromosome"/>
</dbReference>
<keyword evidence="3" id="KW-0238">DNA-binding</keyword>
<dbReference type="GO" id="GO:0015074">
    <property type="term" value="P:DNA integration"/>
    <property type="evidence" value="ECO:0007669"/>
    <property type="project" value="UniProtKB-KW"/>
</dbReference>
<dbReference type="AlphaFoldDB" id="A0AA48H419"/>
<dbReference type="SUPFAM" id="SSF56349">
    <property type="entry name" value="DNA breaking-rejoining enzymes"/>
    <property type="match status" value="1"/>
</dbReference>
<organism evidence="6 7">
    <name type="scientific">Mesoterricola silvestris</name>
    <dbReference type="NCBI Taxonomy" id="2927979"/>
    <lineage>
        <taxon>Bacteria</taxon>
        <taxon>Pseudomonadati</taxon>
        <taxon>Acidobacteriota</taxon>
        <taxon>Holophagae</taxon>
        <taxon>Holophagales</taxon>
        <taxon>Holophagaceae</taxon>
        <taxon>Mesoterricola</taxon>
    </lineage>
</organism>
<gene>
    <name evidence="6" type="ORF">METEAL_06670</name>
</gene>
<dbReference type="InterPro" id="IPR011010">
    <property type="entry name" value="DNA_brk_join_enz"/>
</dbReference>
<dbReference type="PROSITE" id="PS51898">
    <property type="entry name" value="TYR_RECOMBINASE"/>
    <property type="match status" value="1"/>
</dbReference>
<sequence length="403" mass="45320">MEKGRRLGYYKGSKGGNWLAWFYDSTAEPPTLQKALGAADDNSDADGKMVLSFSQAQEAAREWFKEAYHEATGDRVTTGPYTVREAIQAYVEDRKKNKAKTANRMDGDLQRHVIPILGDVELAKLTRKRLEDWKATVAASPTHRAGVEGKSPETEDEIRARQETTNRVWKNFKAALNLAHRDKRISTDAGWRDVMPYQGTKVARLRFLSIKEQQRLVNAAASNDFRRLVQAGLFTGAREGEIARLQAKDFDGVRRTIFIERSKSGKSRYVDVSPEAGNFFQECTAGLAPAGRIFPRTSYDRKEKAPSGEWSRSEISRMMKAVCEAAKLEPLVFHELRHTCASTWINAGMSLFHVAQQLGHRDTRMVEDYYGHLCQTAKAEAMDRLAPVLGIYTPEGNTAPEVQ</sequence>
<evidence type="ECO:0000313" key="7">
    <source>
        <dbReference type="Proteomes" id="UP001238179"/>
    </source>
</evidence>
<feature type="domain" description="Tyr recombinase" evidence="5">
    <location>
        <begin position="203"/>
        <end position="383"/>
    </location>
</feature>
<dbReference type="KEGG" id="msil:METEAL_06670"/>
<dbReference type="InterPro" id="IPR002104">
    <property type="entry name" value="Integrase_catalytic"/>
</dbReference>
<dbReference type="InterPro" id="IPR050808">
    <property type="entry name" value="Phage_Integrase"/>
</dbReference>
<reference evidence="7" key="1">
    <citation type="journal article" date="2023" name="Int. J. Syst. Evol. Microbiol.">
        <title>Mesoterricola silvestris gen. nov., sp. nov., Mesoterricola sediminis sp. nov., Geothrix oryzae sp. nov., Geothrix edaphica sp. nov., Geothrix rubra sp. nov., and Geothrix limicola sp. nov., six novel members of Acidobacteriota isolated from soils.</title>
        <authorList>
            <person name="Itoh H."/>
            <person name="Sugisawa Y."/>
            <person name="Mise K."/>
            <person name="Xu Z."/>
            <person name="Kuniyasu M."/>
            <person name="Ushijima N."/>
            <person name="Kawano K."/>
            <person name="Kobayashi E."/>
            <person name="Shiratori Y."/>
            <person name="Masuda Y."/>
            <person name="Senoo K."/>
        </authorList>
    </citation>
    <scope>NUCLEOTIDE SEQUENCE [LARGE SCALE GENOMIC DNA]</scope>
    <source>
        <strain evidence="7">W79</strain>
    </source>
</reference>
<dbReference type="PANTHER" id="PTHR30629">
    <property type="entry name" value="PROPHAGE INTEGRASE"/>
    <property type="match status" value="1"/>
</dbReference>
<evidence type="ECO:0000256" key="1">
    <source>
        <dbReference type="ARBA" id="ARBA00008857"/>
    </source>
</evidence>
<dbReference type="PANTHER" id="PTHR30629:SF2">
    <property type="entry name" value="PROPHAGE INTEGRASE INTS-RELATED"/>
    <property type="match status" value="1"/>
</dbReference>
<name>A0AA48H419_9BACT</name>
<keyword evidence="2" id="KW-0229">DNA integration</keyword>
<evidence type="ECO:0000259" key="5">
    <source>
        <dbReference type="PROSITE" id="PS51898"/>
    </source>
</evidence>
<dbReference type="GO" id="GO:0006310">
    <property type="term" value="P:DNA recombination"/>
    <property type="evidence" value="ECO:0007669"/>
    <property type="project" value="UniProtKB-KW"/>
</dbReference>
<comment type="similarity">
    <text evidence="1">Belongs to the 'phage' integrase family.</text>
</comment>
<dbReference type="GO" id="GO:0003677">
    <property type="term" value="F:DNA binding"/>
    <property type="evidence" value="ECO:0007669"/>
    <property type="project" value="UniProtKB-KW"/>
</dbReference>